<dbReference type="RefSeq" id="WP_160587103.1">
    <property type="nucleotide sequence ID" value="NZ_BMHN01000001.1"/>
</dbReference>
<dbReference type="InterPro" id="IPR011335">
    <property type="entry name" value="Restrct_endonuc-II-like"/>
</dbReference>
<keyword evidence="5" id="KW-1185">Reference proteome</keyword>
<proteinExistence type="inferred from homology"/>
<protein>
    <recommendedName>
        <fullName evidence="2">UPF0102 protein GTQ45_05080</fullName>
    </recommendedName>
</protein>
<evidence type="ECO:0000313" key="5">
    <source>
        <dbReference type="Proteomes" id="UP000470384"/>
    </source>
</evidence>
<accession>A0A845Q9M6</accession>
<dbReference type="InterPro" id="IPR011856">
    <property type="entry name" value="tRNA_endonuc-like_dom_sf"/>
</dbReference>
<organism evidence="4 5">
    <name type="scientific">Pyruvatibacter mobilis</name>
    <dbReference type="NCBI Taxonomy" id="1712261"/>
    <lineage>
        <taxon>Bacteria</taxon>
        <taxon>Pseudomonadati</taxon>
        <taxon>Pseudomonadota</taxon>
        <taxon>Alphaproteobacteria</taxon>
        <taxon>Hyphomicrobiales</taxon>
        <taxon>Parvibaculaceae</taxon>
        <taxon>Pyruvatibacter</taxon>
    </lineage>
</organism>
<evidence type="ECO:0000256" key="3">
    <source>
        <dbReference type="SAM" id="MobiDB-lite"/>
    </source>
</evidence>
<comment type="caution">
    <text evidence="4">The sequence shown here is derived from an EMBL/GenBank/DDBJ whole genome shotgun (WGS) entry which is preliminary data.</text>
</comment>
<dbReference type="SUPFAM" id="SSF52980">
    <property type="entry name" value="Restriction endonuclease-like"/>
    <property type="match status" value="1"/>
</dbReference>
<dbReference type="Pfam" id="PF02021">
    <property type="entry name" value="UPF0102"/>
    <property type="match status" value="1"/>
</dbReference>
<dbReference type="OrthoDB" id="9812968at2"/>
<evidence type="ECO:0000256" key="2">
    <source>
        <dbReference type="HAMAP-Rule" id="MF_00048"/>
    </source>
</evidence>
<dbReference type="GeneID" id="300656014"/>
<dbReference type="InterPro" id="IPR003509">
    <property type="entry name" value="UPF0102_YraN-like"/>
</dbReference>
<evidence type="ECO:0000313" key="4">
    <source>
        <dbReference type="EMBL" id="NBG95099.1"/>
    </source>
</evidence>
<dbReference type="HAMAP" id="MF_00048">
    <property type="entry name" value="UPF0102"/>
    <property type="match status" value="1"/>
</dbReference>
<dbReference type="PANTHER" id="PTHR34039:SF1">
    <property type="entry name" value="UPF0102 PROTEIN YRAN"/>
    <property type="match status" value="1"/>
</dbReference>
<dbReference type="AlphaFoldDB" id="A0A845Q9M6"/>
<comment type="similarity">
    <text evidence="1 2">Belongs to the UPF0102 family.</text>
</comment>
<dbReference type="Proteomes" id="UP000470384">
    <property type="component" value="Unassembled WGS sequence"/>
</dbReference>
<dbReference type="NCBIfam" id="NF009151">
    <property type="entry name" value="PRK12497.1-5"/>
    <property type="match status" value="1"/>
</dbReference>
<name>A0A845Q9M6_9HYPH</name>
<gene>
    <name evidence="4" type="ORF">GTQ45_05080</name>
</gene>
<sequence>MASPAPRRGNGPAKGSGTRAGKRAAERRGRHAETAAAFLLRAKGYRILARRLRTPSGEIDILARKGNLLVIVEVKARARREDAGIALTPRQQQRLTAAASWLPRWRPGLAGCDMRFDLIAVSPWRWPRHTPNAWMAM</sequence>
<feature type="region of interest" description="Disordered" evidence="3">
    <location>
        <begin position="1"/>
        <end position="31"/>
    </location>
</feature>
<dbReference type="Gene3D" id="3.40.1350.10">
    <property type="match status" value="1"/>
</dbReference>
<reference evidence="4 5" key="1">
    <citation type="journal article" date="2016" name="Int. J. Syst. Evol. Microbiol.">
        <title>Pyruvatibacter mobilis gen. nov., sp. nov., a marine bacterium from the culture broth of Picochlorum sp. 122.</title>
        <authorList>
            <person name="Wang G."/>
            <person name="Tang M."/>
            <person name="Wu H."/>
            <person name="Dai S."/>
            <person name="Li T."/>
            <person name="Chen C."/>
            <person name="He H."/>
            <person name="Fan J."/>
            <person name="Xiang W."/>
            <person name="Li X."/>
        </authorList>
    </citation>
    <scope>NUCLEOTIDE SEQUENCE [LARGE SCALE GENOMIC DNA]</scope>
    <source>
        <strain evidence="4 5">GYP-11</strain>
    </source>
</reference>
<dbReference type="EMBL" id="WXYQ01000004">
    <property type="protein sequence ID" value="NBG95099.1"/>
    <property type="molecule type" value="Genomic_DNA"/>
</dbReference>
<dbReference type="GO" id="GO:0003676">
    <property type="term" value="F:nucleic acid binding"/>
    <property type="evidence" value="ECO:0007669"/>
    <property type="project" value="InterPro"/>
</dbReference>
<dbReference type="PANTHER" id="PTHR34039">
    <property type="entry name" value="UPF0102 PROTEIN YRAN"/>
    <property type="match status" value="1"/>
</dbReference>
<evidence type="ECO:0000256" key="1">
    <source>
        <dbReference type="ARBA" id="ARBA00006738"/>
    </source>
</evidence>